<evidence type="ECO:0000313" key="1">
    <source>
        <dbReference type="EMBL" id="QIW89218.1"/>
    </source>
</evidence>
<sequence length="26" mass="3115">MEYHTNLSRVNEYSNLLKRGYVEKGI</sequence>
<organism evidence="1 2">
    <name type="scientific">Staphylococcus phage Twort (strain DSM 17442 / HER 48)</name>
    <name type="common">Bacteriophage Twort</name>
    <dbReference type="NCBI Taxonomy" id="2908167"/>
    <lineage>
        <taxon>Viruses</taxon>
        <taxon>Duplodnaviria</taxon>
        <taxon>Heunggongvirae</taxon>
        <taxon>Uroviricota</taxon>
        <taxon>Caudoviricetes</taxon>
        <taxon>Herelleviridae</taxon>
        <taxon>Twortvirinae</taxon>
        <taxon>Twortvirus</taxon>
        <taxon>Twortvirus twort</taxon>
    </lineage>
</organism>
<dbReference type="EMBL" id="MT151386">
    <property type="protein sequence ID" value="QIW89218.1"/>
    <property type="molecule type" value="Genomic_DNA"/>
</dbReference>
<organismHost>
    <name type="scientific">Twortvirus twort</name>
    <dbReference type="NCBI Taxonomy" id="55510"/>
</organismHost>
<name>A0A6H0X5M1_BPTWO</name>
<dbReference type="Proteomes" id="UP000503318">
    <property type="component" value="Segment"/>
</dbReference>
<gene>
    <name evidence="1" type="ORF">TwortDSMZ_178</name>
</gene>
<proteinExistence type="predicted"/>
<evidence type="ECO:0000313" key="2">
    <source>
        <dbReference type="Proteomes" id="UP000503318"/>
    </source>
</evidence>
<protein>
    <submittedName>
        <fullName evidence="1">Uncharacterized protein</fullName>
    </submittedName>
</protein>
<reference evidence="1 2" key="1">
    <citation type="submission" date="2020-03" db="EMBL/GenBank/DDBJ databases">
        <title>Variable regions in the genome of staphylococcal bacteriophage Twort.</title>
        <authorList>
            <person name="Glowacka-Rutkowska A."/>
            <person name="Gawor J."/>
            <person name="Lobocka M."/>
        </authorList>
    </citation>
    <scope>NUCLEOTIDE SEQUENCE [LARGE SCALE GENOMIC DNA]</scope>
</reference>
<accession>A0A6H0X5M1</accession>